<evidence type="ECO:0000313" key="1">
    <source>
        <dbReference type="EMBL" id="PWI58295.1"/>
    </source>
</evidence>
<evidence type="ECO:0000313" key="2">
    <source>
        <dbReference type="Proteomes" id="UP000245380"/>
    </source>
</evidence>
<comment type="caution">
    <text evidence="1">The sequence shown here is derived from an EMBL/GenBank/DDBJ whole genome shotgun (WGS) entry which is preliminary data.</text>
</comment>
<dbReference type="GO" id="GO:0003824">
    <property type="term" value="F:catalytic activity"/>
    <property type="evidence" value="ECO:0007669"/>
    <property type="project" value="InterPro"/>
</dbReference>
<sequence>MWLKDLLVVDFTRLLPGPYATLRLADLGARVIKVEPPGGDPARTLGAEDRPAGAVFLANNRSKESVMLDLTRIEDRLTAQELMARADVIIESFRPDVAKRLGMSYDEAKRLNSRVVYCSLTGYGQTGALRKLAGHDLNYMAMSGMLSQLTDREGRPIVPHFQFADHLGAFGAVEAILAALYRREQTGEGCYLDVSMMDVLLGMWTTHALTTQFSEDENGLEVLSGNVICYRLYETSDHRFVSLGALERKFWENFCVAVDHPEWIPAHMTRATDENPVYCALRDLFLARDLIYWTTFGTSNDCCLQPVLTVSEALSSSYATAKQISYVLATEAWGDLQQVCTMAGGATVLPMHRSVAAPPRLDENRLHSDMEFKPLMQERHAKGSEYKRE</sequence>
<dbReference type="EMBL" id="MPDK01000004">
    <property type="protein sequence ID" value="PWI58295.1"/>
    <property type="molecule type" value="Genomic_DNA"/>
</dbReference>
<evidence type="ECO:0008006" key="3">
    <source>
        <dbReference type="Google" id="ProtNLM"/>
    </source>
</evidence>
<dbReference type="AlphaFoldDB" id="A0A2U3DAK9"/>
<accession>A0A2U3DAK9</accession>
<dbReference type="Pfam" id="PF02515">
    <property type="entry name" value="CoA_transf_3"/>
    <property type="match status" value="1"/>
</dbReference>
<keyword evidence="2" id="KW-1185">Reference proteome</keyword>
<dbReference type="InterPro" id="IPR050509">
    <property type="entry name" value="CoA-transferase_III"/>
</dbReference>
<dbReference type="InterPro" id="IPR003673">
    <property type="entry name" value="CoA-Trfase_fam_III"/>
</dbReference>
<dbReference type="Gene3D" id="3.40.50.10540">
    <property type="entry name" value="Crotonobetainyl-coa:carnitine coa-transferase, domain 1"/>
    <property type="match status" value="1"/>
</dbReference>
<dbReference type="RefSeq" id="WP_109429798.1">
    <property type="nucleotide sequence ID" value="NZ_MPDK01000004.1"/>
</dbReference>
<dbReference type="InterPro" id="IPR044855">
    <property type="entry name" value="CoA-Trfase_III_dom3_sf"/>
</dbReference>
<protein>
    <recommendedName>
        <fullName evidence="3">CoA transferase</fullName>
    </recommendedName>
</protein>
<dbReference type="Proteomes" id="UP000245380">
    <property type="component" value="Unassembled WGS sequence"/>
</dbReference>
<proteinExistence type="predicted"/>
<dbReference type="SUPFAM" id="SSF89796">
    <property type="entry name" value="CoA-transferase family III (CaiB/BaiF)"/>
    <property type="match status" value="1"/>
</dbReference>
<name>A0A2U3DAK9_SULT2</name>
<dbReference type="OrthoDB" id="9797653at2"/>
<dbReference type="InterPro" id="IPR023606">
    <property type="entry name" value="CoA-Trfase_III_dom_1_sf"/>
</dbReference>
<dbReference type="PANTHER" id="PTHR48228">
    <property type="entry name" value="SUCCINYL-COA--D-CITRAMALATE COA-TRANSFERASE"/>
    <property type="match status" value="1"/>
</dbReference>
<organism evidence="1 2">
    <name type="scientific">Sulfoacidibacillus thermotolerans</name>
    <name type="common">Acidibacillus sulfuroxidans</name>
    <dbReference type="NCBI Taxonomy" id="1765684"/>
    <lineage>
        <taxon>Bacteria</taxon>
        <taxon>Bacillati</taxon>
        <taxon>Bacillota</taxon>
        <taxon>Bacilli</taxon>
        <taxon>Bacillales</taxon>
        <taxon>Alicyclobacillaceae</taxon>
        <taxon>Sulfoacidibacillus</taxon>
    </lineage>
</organism>
<gene>
    <name evidence="1" type="ORF">BM613_03470</name>
</gene>
<dbReference type="Gene3D" id="3.30.1540.10">
    <property type="entry name" value="formyl-coa transferase, domain 3"/>
    <property type="match status" value="1"/>
</dbReference>
<dbReference type="PANTHER" id="PTHR48228:SF5">
    <property type="entry name" value="ALPHA-METHYLACYL-COA RACEMASE"/>
    <property type="match status" value="1"/>
</dbReference>
<reference evidence="1 2" key="1">
    <citation type="submission" date="2016-11" db="EMBL/GenBank/DDBJ databases">
        <title>Comparative genomics of Acidibacillus ferroxidans species.</title>
        <authorList>
            <person name="Oliveira G."/>
            <person name="Nunes G."/>
            <person name="Oliveira R."/>
            <person name="Araujo F."/>
            <person name="Salim A."/>
            <person name="Scholte L."/>
            <person name="Morais D."/>
            <person name="Nancucheo I."/>
            <person name="Johnson D.B."/>
            <person name="Grail B."/>
            <person name="Bittencourt J."/>
            <person name="Valadares R."/>
        </authorList>
    </citation>
    <scope>NUCLEOTIDE SEQUENCE [LARGE SCALE GENOMIC DNA]</scope>
    <source>
        <strain evidence="1 2">Y002</strain>
    </source>
</reference>